<dbReference type="InterPro" id="IPR041698">
    <property type="entry name" value="Methyltransf_25"/>
</dbReference>
<evidence type="ECO:0000256" key="2">
    <source>
        <dbReference type="ARBA" id="ARBA00022603"/>
    </source>
</evidence>
<name>G2KSE5_MICAA</name>
<proteinExistence type="predicted"/>
<comment type="pathway">
    <text evidence="1">Lipid metabolism.</text>
</comment>
<dbReference type="OrthoDB" id="7856199at2"/>
<dbReference type="Proteomes" id="UP000009286">
    <property type="component" value="Chromosome"/>
</dbReference>
<sequence length="271" mass="28689">MTSESTIKAYYERAGLLELIDAGLKEAGVDPLRPGPDDLSPFDEFHIGGKRATADFINRLGFHAGMTVLDIGSGLGGPARYVAHEMGANVIGIDLSPEYCAVATELSRRMGMGSRTQFRVGNAEALDFADASFNGAYTIHTGMNILDKTVLYKGVHDILKPGAIFGIYDVMAGPAGTPPAFPLPWAGGSETSHLVTPPDTEMLLTFCGFEILAKANQSAQALAAFDAAAKMGDRPGLARVMGPEFAQSLQNLAVSVKNGALAPWIFVARRV</sequence>
<dbReference type="Gene3D" id="3.40.50.150">
    <property type="entry name" value="Vaccinia Virus protein VP39"/>
    <property type="match status" value="1"/>
</dbReference>
<gene>
    <name evidence="7" type="ordered locus">MICA_896</name>
</gene>
<keyword evidence="2" id="KW-0489">Methyltransferase</keyword>
<comment type="pathway">
    <text evidence="4">Phospholipid metabolism.</text>
</comment>
<evidence type="ECO:0000313" key="7">
    <source>
        <dbReference type="EMBL" id="AEP09229.1"/>
    </source>
</evidence>
<dbReference type="InterPro" id="IPR029063">
    <property type="entry name" value="SAM-dependent_MTases_sf"/>
</dbReference>
<dbReference type="PANTHER" id="PTHR44307:SF2">
    <property type="entry name" value="PHOSPHOETHANOLAMINE METHYLTRANSFERASE ISOFORM X1"/>
    <property type="match status" value="1"/>
</dbReference>
<reference evidence="7 8" key="1">
    <citation type="journal article" date="2011" name="BMC Genomics">
        <title>Genomic insights into an obligate epibiotic bacterial predator: Micavibrio aeruginosavorus ARL-13.</title>
        <authorList>
            <person name="Wang Z."/>
            <person name="Kadouri D."/>
            <person name="Wu M."/>
        </authorList>
    </citation>
    <scope>NUCLEOTIDE SEQUENCE [LARGE SCALE GENOMIC DNA]</scope>
    <source>
        <strain evidence="7 8">ARL-13</strain>
    </source>
</reference>
<dbReference type="CDD" id="cd02440">
    <property type="entry name" value="AdoMet_MTases"/>
    <property type="match status" value="1"/>
</dbReference>
<dbReference type="eggNOG" id="COG2226">
    <property type="taxonomic scope" value="Bacteria"/>
</dbReference>
<comment type="catalytic activity">
    <reaction evidence="5">
        <text>phosphoethanolamine + S-adenosyl-L-methionine = N-methylethanolamine phosphate + S-adenosyl-L-homocysteine + H(+)</text>
        <dbReference type="Rhea" id="RHEA:20365"/>
        <dbReference type="ChEBI" id="CHEBI:15378"/>
        <dbReference type="ChEBI" id="CHEBI:57781"/>
        <dbReference type="ChEBI" id="CHEBI:57856"/>
        <dbReference type="ChEBI" id="CHEBI:58190"/>
        <dbReference type="ChEBI" id="CHEBI:59789"/>
        <dbReference type="EC" id="2.1.1.103"/>
    </reaction>
    <physiologicalReaction direction="left-to-right" evidence="5">
        <dbReference type="Rhea" id="RHEA:20366"/>
    </physiologicalReaction>
</comment>
<dbReference type="GO" id="GO:0000234">
    <property type="term" value="F:phosphoethanolamine N-methyltransferase activity"/>
    <property type="evidence" value="ECO:0007669"/>
    <property type="project" value="UniProtKB-EC"/>
</dbReference>
<dbReference type="AlphaFoldDB" id="G2KSE5"/>
<evidence type="ECO:0000256" key="5">
    <source>
        <dbReference type="ARBA" id="ARBA00047622"/>
    </source>
</evidence>
<evidence type="ECO:0000256" key="3">
    <source>
        <dbReference type="ARBA" id="ARBA00022679"/>
    </source>
</evidence>
<dbReference type="EMBL" id="CP002382">
    <property type="protein sequence ID" value="AEP09229.1"/>
    <property type="molecule type" value="Genomic_DNA"/>
</dbReference>
<feature type="domain" description="Methyltransferase" evidence="6">
    <location>
        <begin position="68"/>
        <end position="162"/>
    </location>
</feature>
<accession>G2KSE5</accession>
<dbReference type="RefSeq" id="WP_014102452.1">
    <property type="nucleotide sequence ID" value="NC_016026.1"/>
</dbReference>
<dbReference type="SUPFAM" id="SSF53335">
    <property type="entry name" value="S-adenosyl-L-methionine-dependent methyltransferases"/>
    <property type="match status" value="1"/>
</dbReference>
<dbReference type="Pfam" id="PF13649">
    <property type="entry name" value="Methyltransf_25"/>
    <property type="match status" value="1"/>
</dbReference>
<evidence type="ECO:0000313" key="8">
    <source>
        <dbReference type="Proteomes" id="UP000009286"/>
    </source>
</evidence>
<dbReference type="PANTHER" id="PTHR44307">
    <property type="entry name" value="PHOSPHOETHANOLAMINE METHYLTRANSFERASE"/>
    <property type="match status" value="1"/>
</dbReference>
<dbReference type="STRING" id="856793.MICA_896"/>
<keyword evidence="8" id="KW-1185">Reference proteome</keyword>
<dbReference type="KEGG" id="mai:MICA_896"/>
<evidence type="ECO:0000256" key="1">
    <source>
        <dbReference type="ARBA" id="ARBA00005189"/>
    </source>
</evidence>
<protein>
    <submittedName>
        <fullName evidence="7">Cyclopropane-fatty-acyl-phospholipid synthase family protein</fullName>
    </submittedName>
</protein>
<keyword evidence="3" id="KW-0808">Transferase</keyword>
<evidence type="ECO:0000256" key="4">
    <source>
        <dbReference type="ARBA" id="ARBA00025707"/>
    </source>
</evidence>
<dbReference type="GO" id="GO:0032259">
    <property type="term" value="P:methylation"/>
    <property type="evidence" value="ECO:0007669"/>
    <property type="project" value="UniProtKB-KW"/>
</dbReference>
<evidence type="ECO:0000259" key="6">
    <source>
        <dbReference type="Pfam" id="PF13649"/>
    </source>
</evidence>
<organism evidence="7 8">
    <name type="scientific">Micavibrio aeruginosavorus (strain ARL-13)</name>
    <dbReference type="NCBI Taxonomy" id="856793"/>
    <lineage>
        <taxon>Bacteria</taxon>
        <taxon>Pseudomonadati</taxon>
        <taxon>Bdellovibrionota</taxon>
        <taxon>Bdellovibrionia</taxon>
        <taxon>Bdellovibrionales</taxon>
        <taxon>Pseudobdellovibrionaceae</taxon>
        <taxon>Micavibrio</taxon>
    </lineage>
</organism>
<dbReference type="HOGENOM" id="CLU_056366_0_0_5"/>